<evidence type="ECO:0000313" key="3">
    <source>
        <dbReference type="EMBL" id="KAJ7750710.1"/>
    </source>
</evidence>
<dbReference type="PANTHER" id="PTHR19959:SF119">
    <property type="entry name" value="FUNGAL LIPASE-LIKE DOMAIN-CONTAINING PROTEIN"/>
    <property type="match status" value="1"/>
</dbReference>
<dbReference type="InterPro" id="IPR024983">
    <property type="entry name" value="CHAT_dom"/>
</dbReference>
<protein>
    <submittedName>
        <fullName evidence="2">CHAT domain-containing protein</fullName>
    </submittedName>
</protein>
<comment type="caution">
    <text evidence="2">The sequence shown here is derived from an EMBL/GenBank/DDBJ whole genome shotgun (WGS) entry which is preliminary data.</text>
</comment>
<dbReference type="Gene3D" id="1.10.150.90">
    <property type="entry name" value="Immunodeficiency lentiviruses, gag gene matrix protein p17"/>
    <property type="match status" value="1"/>
</dbReference>
<evidence type="ECO:0000313" key="2">
    <source>
        <dbReference type="EMBL" id="KAJ7721441.1"/>
    </source>
</evidence>
<sequence length="909" mass="101460">MSGIDFFQKYRELGNVRDLEVAVRLLHKIVDRTPADDPMRAGHLQMLALCLTDRYQRSGNGQDLKAALQRNQEAVNLTPLDHPQRAGRLQSLAASFRDQYQRFGDLGDLEAALQIDGEAVDLTPVDHPERSRMVQSLAVSFRDRYKRLGDLGDLDMALQKMQEAVKLTSTDHPVRAERLSYLAVLFRDRYQRLGDLECLEAALHKMKEALDLTPVEHPDRAGRLQSLAVAFGDRYRRLGDLGDLEAELQKMQEAVDLTPTNYPDRAGRLRSLAISLRLQYQRLGDKTFVEAAPQRMQEANSLTTTGHPERARRLQSLAVSFQDRYQRLGDSDDLEAVLERMQEAVDLTPTDHPERGGRLQSLALAFQHRYNEFQEPQDLRLTHQYYSDSFTTQGPSDPEPSWWAALAWANFSKEAQPFYCSAAYIAAFNLLPELLWIGHTIPVRQDAIRRLDVGHTASAATKTCIGLSDLASAVQLIEQGLATTFQQMLQLRPDLDSLPPDLAKDLQKLSYALYSGTATNPTKVAHERTQLLQEIRKQPGHEYFLLPKPYKVLCHASRGGPIVILNSHADGCDGIIIPNPTSKHGAVAFPNANPDLLQSKTTRADSQSTRLNDRREGFSERRVAEDFDDLLTWLWKNIVDLVYQILAKVSVVSADHGIDGGRIWWLPTGLFTGLPLHASTPKNDPFIHSYTATLGSLLEGQARGPACNPLSMGVVGVTHTGPGYKKHLPCVRKEVQKMKSIIQSPNVEYVVGGVKATPEAVKRQLLNCSWIHLACHGTQDLIQPTKSRLLLYDGALELETILRMPLPNAEFVFLAACQTAMGDVDLVNESFHLGGGFIAAGFRGAIGTLWSITDEDGPLAAETVYSHLFRDGRRPQASDAAESLHLAVNKLKEKKVPYERWIPFIHMGV</sequence>
<dbReference type="InterPro" id="IPR011990">
    <property type="entry name" value="TPR-like_helical_dom_sf"/>
</dbReference>
<name>A0AAD7HID0_9AGAR</name>
<reference evidence="2" key="1">
    <citation type="submission" date="2023-03" db="EMBL/GenBank/DDBJ databases">
        <title>Massive genome expansion in bonnet fungi (Mycena s.s.) driven by repeated elements and novel gene families across ecological guilds.</title>
        <authorList>
            <consortium name="Lawrence Berkeley National Laboratory"/>
            <person name="Harder C.B."/>
            <person name="Miyauchi S."/>
            <person name="Viragh M."/>
            <person name="Kuo A."/>
            <person name="Thoen E."/>
            <person name="Andreopoulos B."/>
            <person name="Lu D."/>
            <person name="Skrede I."/>
            <person name="Drula E."/>
            <person name="Henrissat B."/>
            <person name="Morin E."/>
            <person name="Kohler A."/>
            <person name="Barry K."/>
            <person name="LaButti K."/>
            <person name="Morin E."/>
            <person name="Salamov A."/>
            <person name="Lipzen A."/>
            <person name="Mereny Z."/>
            <person name="Hegedus B."/>
            <person name="Baldrian P."/>
            <person name="Stursova M."/>
            <person name="Weitz H."/>
            <person name="Taylor A."/>
            <person name="Grigoriev I.V."/>
            <person name="Nagy L.G."/>
            <person name="Martin F."/>
            <person name="Kauserud H."/>
        </authorList>
    </citation>
    <scope>NUCLEOTIDE SEQUENCE</scope>
    <source>
        <strain evidence="2">CBHHK188m</strain>
    </source>
</reference>
<gene>
    <name evidence="3" type="ORF">DFH07DRAFT_746058</name>
    <name evidence="2" type="ORF">DFH07DRAFT_760431</name>
</gene>
<dbReference type="Gene3D" id="1.25.40.10">
    <property type="entry name" value="Tetratricopeptide repeat domain"/>
    <property type="match status" value="1"/>
</dbReference>
<dbReference type="InterPro" id="IPR012344">
    <property type="entry name" value="Matrix_HIV/RSV_N"/>
</dbReference>
<organism evidence="2 4">
    <name type="scientific">Mycena maculata</name>
    <dbReference type="NCBI Taxonomy" id="230809"/>
    <lineage>
        <taxon>Eukaryota</taxon>
        <taxon>Fungi</taxon>
        <taxon>Dikarya</taxon>
        <taxon>Basidiomycota</taxon>
        <taxon>Agaricomycotina</taxon>
        <taxon>Agaricomycetes</taxon>
        <taxon>Agaricomycetidae</taxon>
        <taxon>Agaricales</taxon>
        <taxon>Marasmiineae</taxon>
        <taxon>Mycenaceae</taxon>
        <taxon>Mycena</taxon>
    </lineage>
</organism>
<dbReference type="PANTHER" id="PTHR19959">
    <property type="entry name" value="KINESIN LIGHT CHAIN"/>
    <property type="match status" value="1"/>
</dbReference>
<accession>A0AAD7HID0</accession>
<dbReference type="Gene3D" id="1.20.120.660">
    <property type="entry name" value="IL-4 antagonist (De novo design) like domain"/>
    <property type="match status" value="1"/>
</dbReference>
<dbReference type="AlphaFoldDB" id="A0AAD7HID0"/>
<dbReference type="EMBL" id="JARJLG010000081">
    <property type="protein sequence ID" value="KAJ7750710.1"/>
    <property type="molecule type" value="Genomic_DNA"/>
</dbReference>
<dbReference type="Proteomes" id="UP001215280">
    <property type="component" value="Unassembled WGS sequence"/>
</dbReference>
<dbReference type="Pfam" id="PF12770">
    <property type="entry name" value="CHAT"/>
    <property type="match status" value="1"/>
</dbReference>
<evidence type="ECO:0000313" key="4">
    <source>
        <dbReference type="Proteomes" id="UP001215280"/>
    </source>
</evidence>
<feature type="domain" description="CHAT" evidence="1">
    <location>
        <begin position="643"/>
        <end position="908"/>
    </location>
</feature>
<proteinExistence type="predicted"/>
<evidence type="ECO:0000259" key="1">
    <source>
        <dbReference type="Pfam" id="PF12770"/>
    </source>
</evidence>
<dbReference type="EMBL" id="JARJLG010000268">
    <property type="protein sequence ID" value="KAJ7721441.1"/>
    <property type="molecule type" value="Genomic_DNA"/>
</dbReference>
<keyword evidence="4" id="KW-1185">Reference proteome</keyword>